<evidence type="ECO:0000313" key="2">
    <source>
        <dbReference type="EMBL" id="GLD52688.1"/>
    </source>
</evidence>
<comment type="caution">
    <text evidence="2">The sequence shown here is derived from an EMBL/GenBank/DDBJ whole genome shotgun (WGS) entry which is preliminary data.</text>
</comment>
<feature type="non-terminal residue" evidence="2">
    <location>
        <position position="132"/>
    </location>
</feature>
<sequence>QSTQDTSITAKADVSSNTASWRTRSRPDYEHQSSGSYTKTALDDVPFVITEKFYDSPKEFHYNFSTERSIAISLRIGQQCLMKHTADDNPLPAFALTPLFCCGNQSDGLRNPLQREQLSCSFMKVTLMSVMP</sequence>
<feature type="region of interest" description="Disordered" evidence="1">
    <location>
        <begin position="1"/>
        <end position="37"/>
    </location>
</feature>
<dbReference type="InterPro" id="IPR018798">
    <property type="entry name" value="MVB12A/B"/>
</dbReference>
<name>A0AAD3MER3_LATJO</name>
<dbReference type="GO" id="GO:0000813">
    <property type="term" value="C:ESCRT I complex"/>
    <property type="evidence" value="ECO:0007669"/>
    <property type="project" value="InterPro"/>
</dbReference>
<evidence type="ECO:0000313" key="3">
    <source>
        <dbReference type="Proteomes" id="UP001279410"/>
    </source>
</evidence>
<proteinExistence type="predicted"/>
<keyword evidence="3" id="KW-1185">Reference proteome</keyword>
<evidence type="ECO:0000256" key="1">
    <source>
        <dbReference type="SAM" id="MobiDB-lite"/>
    </source>
</evidence>
<organism evidence="2 3">
    <name type="scientific">Lates japonicus</name>
    <name type="common">Japanese lates</name>
    <dbReference type="NCBI Taxonomy" id="270547"/>
    <lineage>
        <taxon>Eukaryota</taxon>
        <taxon>Metazoa</taxon>
        <taxon>Chordata</taxon>
        <taxon>Craniata</taxon>
        <taxon>Vertebrata</taxon>
        <taxon>Euteleostomi</taxon>
        <taxon>Actinopterygii</taxon>
        <taxon>Neopterygii</taxon>
        <taxon>Teleostei</taxon>
        <taxon>Neoteleostei</taxon>
        <taxon>Acanthomorphata</taxon>
        <taxon>Carangaria</taxon>
        <taxon>Carangaria incertae sedis</taxon>
        <taxon>Centropomidae</taxon>
        <taxon>Lates</taxon>
    </lineage>
</organism>
<dbReference type="Pfam" id="PF10240">
    <property type="entry name" value="DUF2464"/>
    <property type="match status" value="1"/>
</dbReference>
<protein>
    <submittedName>
        <fullName evidence="2">Multivesicular body subunit 12B-like isoform X2</fullName>
    </submittedName>
</protein>
<accession>A0AAD3MER3</accession>
<gene>
    <name evidence="2" type="ORF">AKAME5_000555000</name>
</gene>
<reference evidence="2" key="1">
    <citation type="submission" date="2022-08" db="EMBL/GenBank/DDBJ databases">
        <title>Genome sequencing of akame (Lates japonicus).</title>
        <authorList>
            <person name="Hashiguchi Y."/>
            <person name="Takahashi H."/>
        </authorList>
    </citation>
    <scope>NUCLEOTIDE SEQUENCE</scope>
    <source>
        <strain evidence="2">Kochi</strain>
    </source>
</reference>
<dbReference type="EMBL" id="BRZM01000014">
    <property type="protein sequence ID" value="GLD52688.1"/>
    <property type="molecule type" value="Genomic_DNA"/>
</dbReference>
<dbReference type="Proteomes" id="UP001279410">
    <property type="component" value="Unassembled WGS sequence"/>
</dbReference>
<feature type="compositionally biased region" description="Polar residues" evidence="1">
    <location>
        <begin position="1"/>
        <end position="22"/>
    </location>
</feature>
<dbReference type="AlphaFoldDB" id="A0AAD3MER3"/>